<evidence type="ECO:0000256" key="1">
    <source>
        <dbReference type="SAM" id="MobiDB-lite"/>
    </source>
</evidence>
<feature type="compositionally biased region" description="Low complexity" evidence="1">
    <location>
        <begin position="161"/>
        <end position="172"/>
    </location>
</feature>
<feature type="region of interest" description="Disordered" evidence="1">
    <location>
        <begin position="402"/>
        <end position="469"/>
    </location>
</feature>
<accession>M2QUK1</accession>
<evidence type="ECO:0000313" key="2">
    <source>
        <dbReference type="EMBL" id="EMD40748.1"/>
    </source>
</evidence>
<dbReference type="HOGENOM" id="CLU_548729_0_0_1"/>
<evidence type="ECO:0000313" key="3">
    <source>
        <dbReference type="Proteomes" id="UP000016930"/>
    </source>
</evidence>
<gene>
    <name evidence="2" type="ORF">CERSUDRAFT_111328</name>
</gene>
<dbReference type="STRING" id="914234.M2QUK1"/>
<keyword evidence="3" id="KW-1185">Reference proteome</keyword>
<sequence>MTPPQARRPSISSPMTWLSRASSSASQSTVPYAPSKPVRISEPKFSSFDSVTRQRSGVLGSGAIVVRTPQEALGRCESPVADQATTEDTDSTKGRSSGSIKRRYDGCPSPPLPPIPLTEVSEAESNDRPLSLAPARPTRPPPAVPAPEAETSSVGSASPQTSTLRSSMKSSRSPPPSEYYPPVPELPANVPASPPQATFEPILLSSPAGVPNPSKIIVTLETTTQTYRTTYNTLVSRPSFLATYLQTLVPSRRRESDAGSTYSCASDADSSFNSIFHHHLASSGVLSQSSNNIHLFLDRPSAPYAHILSYLRTPSSTPENPAALPRAAQLTSNSSSRLEALLELRDEARYLDLDELYKLCTEEIRQRQAATASPALGLHLRGFSNSSSASSVRSLHTLRDDLDTGTKARRGRRNSNDSGFASTTKGAGSIVSEVVSEPPPPAPVRLLRGRSQRKEGTTSLRSRPTGEWI</sequence>
<feature type="compositionally biased region" description="Pro residues" evidence="1">
    <location>
        <begin position="173"/>
        <end position="185"/>
    </location>
</feature>
<dbReference type="AlphaFoldDB" id="M2QUK1"/>
<organism evidence="2 3">
    <name type="scientific">Ceriporiopsis subvermispora (strain B)</name>
    <name type="common">White-rot fungus</name>
    <name type="synonym">Gelatoporia subvermispora</name>
    <dbReference type="NCBI Taxonomy" id="914234"/>
    <lineage>
        <taxon>Eukaryota</taxon>
        <taxon>Fungi</taxon>
        <taxon>Dikarya</taxon>
        <taxon>Basidiomycota</taxon>
        <taxon>Agaricomycotina</taxon>
        <taxon>Agaricomycetes</taxon>
        <taxon>Polyporales</taxon>
        <taxon>Gelatoporiaceae</taxon>
        <taxon>Gelatoporia</taxon>
    </lineage>
</organism>
<dbReference type="SUPFAM" id="SSF54695">
    <property type="entry name" value="POZ domain"/>
    <property type="match status" value="1"/>
</dbReference>
<feature type="compositionally biased region" description="Low complexity" evidence="1">
    <location>
        <begin position="19"/>
        <end position="28"/>
    </location>
</feature>
<feature type="compositionally biased region" description="Polar residues" evidence="1">
    <location>
        <begin position="416"/>
        <end position="426"/>
    </location>
</feature>
<dbReference type="EMBL" id="KB445792">
    <property type="protein sequence ID" value="EMD40748.1"/>
    <property type="molecule type" value="Genomic_DNA"/>
</dbReference>
<dbReference type="OrthoDB" id="3363734at2759"/>
<dbReference type="Gene3D" id="3.30.710.10">
    <property type="entry name" value="Potassium Channel Kv1.1, Chain A"/>
    <property type="match status" value="1"/>
</dbReference>
<evidence type="ECO:0008006" key="4">
    <source>
        <dbReference type="Google" id="ProtNLM"/>
    </source>
</evidence>
<reference evidence="2 3" key="1">
    <citation type="journal article" date="2012" name="Proc. Natl. Acad. Sci. U.S.A.">
        <title>Comparative genomics of Ceriporiopsis subvermispora and Phanerochaete chrysosporium provide insight into selective ligninolysis.</title>
        <authorList>
            <person name="Fernandez-Fueyo E."/>
            <person name="Ruiz-Duenas F.J."/>
            <person name="Ferreira P."/>
            <person name="Floudas D."/>
            <person name="Hibbett D.S."/>
            <person name="Canessa P."/>
            <person name="Larrondo L.F."/>
            <person name="James T.Y."/>
            <person name="Seelenfreund D."/>
            <person name="Lobos S."/>
            <person name="Polanco R."/>
            <person name="Tello M."/>
            <person name="Honda Y."/>
            <person name="Watanabe T."/>
            <person name="Watanabe T."/>
            <person name="Ryu J.S."/>
            <person name="Kubicek C.P."/>
            <person name="Schmoll M."/>
            <person name="Gaskell J."/>
            <person name="Hammel K.E."/>
            <person name="St John F.J."/>
            <person name="Vanden Wymelenberg A."/>
            <person name="Sabat G."/>
            <person name="Splinter BonDurant S."/>
            <person name="Syed K."/>
            <person name="Yadav J.S."/>
            <person name="Doddapaneni H."/>
            <person name="Subramanian V."/>
            <person name="Lavin J.L."/>
            <person name="Oguiza J.A."/>
            <person name="Perez G."/>
            <person name="Pisabarro A.G."/>
            <person name="Ramirez L."/>
            <person name="Santoyo F."/>
            <person name="Master E."/>
            <person name="Coutinho P.M."/>
            <person name="Henrissat B."/>
            <person name="Lombard V."/>
            <person name="Magnuson J.K."/>
            <person name="Kuees U."/>
            <person name="Hori C."/>
            <person name="Igarashi K."/>
            <person name="Samejima M."/>
            <person name="Held B.W."/>
            <person name="Barry K.W."/>
            <person name="LaButti K.M."/>
            <person name="Lapidus A."/>
            <person name="Lindquist E.A."/>
            <person name="Lucas S.M."/>
            <person name="Riley R."/>
            <person name="Salamov A.A."/>
            <person name="Hoffmeister D."/>
            <person name="Schwenk D."/>
            <person name="Hadar Y."/>
            <person name="Yarden O."/>
            <person name="de Vries R.P."/>
            <person name="Wiebenga A."/>
            <person name="Stenlid J."/>
            <person name="Eastwood D."/>
            <person name="Grigoriev I.V."/>
            <person name="Berka R.M."/>
            <person name="Blanchette R.A."/>
            <person name="Kersten P."/>
            <person name="Martinez A.T."/>
            <person name="Vicuna R."/>
            <person name="Cullen D."/>
        </authorList>
    </citation>
    <scope>NUCLEOTIDE SEQUENCE [LARGE SCALE GENOMIC DNA]</scope>
    <source>
        <strain evidence="2 3">B</strain>
    </source>
</reference>
<feature type="region of interest" description="Disordered" evidence="1">
    <location>
        <begin position="1"/>
        <end position="194"/>
    </location>
</feature>
<dbReference type="Proteomes" id="UP000016930">
    <property type="component" value="Unassembled WGS sequence"/>
</dbReference>
<dbReference type="InterPro" id="IPR011333">
    <property type="entry name" value="SKP1/BTB/POZ_sf"/>
</dbReference>
<protein>
    <recommendedName>
        <fullName evidence="4">BTB domain-containing protein</fullName>
    </recommendedName>
</protein>
<proteinExistence type="predicted"/>
<name>M2QUK1_CERS8</name>